<gene>
    <name evidence="2" type="ORF">T10_2918</name>
</gene>
<organism evidence="2 3">
    <name type="scientific">Trichinella papuae</name>
    <dbReference type="NCBI Taxonomy" id="268474"/>
    <lineage>
        <taxon>Eukaryota</taxon>
        <taxon>Metazoa</taxon>
        <taxon>Ecdysozoa</taxon>
        <taxon>Nematoda</taxon>
        <taxon>Enoplea</taxon>
        <taxon>Dorylaimia</taxon>
        <taxon>Trichinellida</taxon>
        <taxon>Trichinellidae</taxon>
        <taxon>Trichinella</taxon>
    </lineage>
</organism>
<proteinExistence type="predicted"/>
<comment type="caution">
    <text evidence="2">The sequence shown here is derived from an EMBL/GenBank/DDBJ whole genome shotgun (WGS) entry which is preliminary data.</text>
</comment>
<evidence type="ECO:0000313" key="3">
    <source>
        <dbReference type="Proteomes" id="UP000054843"/>
    </source>
</evidence>
<evidence type="ECO:0000313" key="2">
    <source>
        <dbReference type="EMBL" id="KRZ69125.1"/>
    </source>
</evidence>
<evidence type="ECO:0000256" key="1">
    <source>
        <dbReference type="SAM" id="Phobius"/>
    </source>
</evidence>
<name>A0A0V1MBQ9_9BILA</name>
<accession>A0A0V1MBQ9</accession>
<reference evidence="2 3" key="1">
    <citation type="submission" date="2015-01" db="EMBL/GenBank/DDBJ databases">
        <title>Evolution of Trichinella species and genotypes.</title>
        <authorList>
            <person name="Korhonen P.K."/>
            <person name="Edoardo P."/>
            <person name="Giuseppe L.R."/>
            <person name="Gasser R.B."/>
        </authorList>
    </citation>
    <scope>NUCLEOTIDE SEQUENCE [LARGE SCALE GENOMIC DNA]</scope>
    <source>
        <strain evidence="2">ISS1980</strain>
    </source>
</reference>
<dbReference type="Proteomes" id="UP000054843">
    <property type="component" value="Unassembled WGS sequence"/>
</dbReference>
<feature type="transmembrane region" description="Helical" evidence="1">
    <location>
        <begin position="31"/>
        <end position="53"/>
    </location>
</feature>
<keyword evidence="1" id="KW-1133">Transmembrane helix</keyword>
<sequence length="126" mass="14488">MKIFITKISINSAQRAKVEARLLIKRIGVQIFVSNFFVYNGSFLAILVSSCILDFRSNWPMVLTIFLATYIIMIFSRSLTNVTFCMYDVVSCYVKIALEADFLCYIKLLKSHLFYMSAGLLTHVLF</sequence>
<keyword evidence="1" id="KW-0812">Transmembrane</keyword>
<dbReference type="AlphaFoldDB" id="A0A0V1MBQ9"/>
<keyword evidence="1" id="KW-0472">Membrane</keyword>
<protein>
    <submittedName>
        <fullName evidence="2">Uncharacterized protein</fullName>
    </submittedName>
</protein>
<dbReference type="EMBL" id="JYDO01000144">
    <property type="protein sequence ID" value="KRZ69125.1"/>
    <property type="molecule type" value="Genomic_DNA"/>
</dbReference>
<feature type="transmembrane region" description="Helical" evidence="1">
    <location>
        <begin position="59"/>
        <end position="76"/>
    </location>
</feature>
<keyword evidence="3" id="KW-1185">Reference proteome</keyword>